<dbReference type="InterPro" id="IPR045079">
    <property type="entry name" value="Oxoprolinase-like"/>
</dbReference>
<dbReference type="GO" id="GO:0017168">
    <property type="term" value="F:5-oxoprolinase (ATP-hydrolyzing) activity"/>
    <property type="evidence" value="ECO:0007669"/>
    <property type="project" value="TreeGrafter"/>
</dbReference>
<dbReference type="EMBL" id="RCTF01000003">
    <property type="protein sequence ID" value="RLP80411.1"/>
    <property type="molecule type" value="Genomic_DNA"/>
</dbReference>
<evidence type="ECO:0000256" key="1">
    <source>
        <dbReference type="SAM" id="MobiDB-lite"/>
    </source>
</evidence>
<feature type="domain" description="Hydantoinase B/oxoprolinase" evidence="2">
    <location>
        <begin position="77"/>
        <end position="596"/>
    </location>
</feature>
<dbReference type="OrthoDB" id="9761586at2"/>
<dbReference type="InterPro" id="IPR003692">
    <property type="entry name" value="Hydantoinase_B"/>
</dbReference>
<reference evidence="3 4" key="1">
    <citation type="submission" date="2018-10" db="EMBL/GenBank/DDBJ databases">
        <title>Xanthobacter tagetidis genome sequencing and assembly.</title>
        <authorList>
            <person name="Maclea K.S."/>
            <person name="Goen A.E."/>
            <person name="Fatima S.A."/>
        </authorList>
    </citation>
    <scope>NUCLEOTIDE SEQUENCE [LARGE SCALE GENOMIC DNA]</scope>
    <source>
        <strain evidence="3 4">ATCC 700314</strain>
    </source>
</reference>
<dbReference type="AlphaFoldDB" id="A0A3L7ALD9"/>
<feature type="region of interest" description="Disordered" evidence="1">
    <location>
        <begin position="32"/>
        <end position="63"/>
    </location>
</feature>
<protein>
    <submittedName>
        <fullName evidence="3">Hydantoinase B/oxoprolinase family protein</fullName>
    </submittedName>
</protein>
<evidence type="ECO:0000313" key="4">
    <source>
        <dbReference type="Proteomes" id="UP000269692"/>
    </source>
</evidence>
<accession>A0A3L7ALD9</accession>
<proteinExistence type="predicted"/>
<keyword evidence="4" id="KW-1185">Reference proteome</keyword>
<evidence type="ECO:0000259" key="2">
    <source>
        <dbReference type="Pfam" id="PF02538"/>
    </source>
</evidence>
<organism evidence="3 4">
    <name type="scientific">Xanthobacter tagetidis</name>
    <dbReference type="NCBI Taxonomy" id="60216"/>
    <lineage>
        <taxon>Bacteria</taxon>
        <taxon>Pseudomonadati</taxon>
        <taxon>Pseudomonadota</taxon>
        <taxon>Alphaproteobacteria</taxon>
        <taxon>Hyphomicrobiales</taxon>
        <taxon>Xanthobacteraceae</taxon>
        <taxon>Xanthobacter</taxon>
    </lineage>
</organism>
<comment type="caution">
    <text evidence="3">The sequence shown here is derived from an EMBL/GenBank/DDBJ whole genome shotgun (WGS) entry which is preliminary data.</text>
</comment>
<name>A0A3L7ALD9_9HYPH</name>
<sequence length="621" mass="65534">MDLGLRSRYAGRGAGAEPGGAHAGLLLLRARNHPAGGHDDADRAGVVGRGGRGRQPRSRQPSGGIVMSIALSESGFDSITVDVVRHKLDGIAGEMQQTLLRSSFSPIVKEGLDASASLFTVDGETLAQACAIPVHLGTMIPVVERILKVFPLATMSPEDAYVMNEPYLGGTHLPDIAVVKPIFANGRPVAIAAAMTHHQDVGGMAPGSVPTNAIEIYQEGLRIPPLQLLSTGRMNETLVALIRQNVRIPDTVMGDLNAQIAACNVGARRIGELVERLGQNLVPKLFAILLQRSEERTREALRLIPDGTYRYVDYNDNDGIELDKQIRIEVAVTIKDGDFHCDFTGSSEQVRGPFNCVPSGSLAAACFAIRAVTDPDIPTNAGCFRPISLHLPEGSIVNPVEPAPVNARTATIKRIAGTILGALRPVLPDRIPADSCGEMLAVMFGGKRADGRLFVTGELIAGGSGAGPRSDGVDVIETDVTNCMNLSAEAMEMEAPIRIHQMSLRKDSGGAGRQRGGLGLVKEYEILEGEVRFTHRGERHFCAAMGAYGGEPGAMAVSTIHRTTGAVEIIPSKLVTTLHAGDRVTIETAGGGGNGPVAARDPAAARTDIRNGKISADVSTV</sequence>
<dbReference type="Pfam" id="PF02538">
    <property type="entry name" value="Hydantoinase_B"/>
    <property type="match status" value="1"/>
</dbReference>
<dbReference type="GO" id="GO:0006749">
    <property type="term" value="P:glutathione metabolic process"/>
    <property type="evidence" value="ECO:0007669"/>
    <property type="project" value="TreeGrafter"/>
</dbReference>
<evidence type="ECO:0000313" key="3">
    <source>
        <dbReference type="EMBL" id="RLP80411.1"/>
    </source>
</evidence>
<gene>
    <name evidence="3" type="ORF">D9R14_04935</name>
</gene>
<dbReference type="Proteomes" id="UP000269692">
    <property type="component" value="Unassembled WGS sequence"/>
</dbReference>
<dbReference type="PANTHER" id="PTHR11365">
    <property type="entry name" value="5-OXOPROLINASE RELATED"/>
    <property type="match status" value="1"/>
</dbReference>
<dbReference type="GO" id="GO:0005829">
    <property type="term" value="C:cytosol"/>
    <property type="evidence" value="ECO:0007669"/>
    <property type="project" value="TreeGrafter"/>
</dbReference>
<dbReference type="PANTHER" id="PTHR11365:SF23">
    <property type="entry name" value="HYPOTHETICAL 5-OXOPROLINASE (EUROFUNG)-RELATED"/>
    <property type="match status" value="1"/>
</dbReference>